<evidence type="ECO:0000256" key="1">
    <source>
        <dbReference type="SAM" id="MobiDB-lite"/>
    </source>
</evidence>
<protein>
    <submittedName>
        <fullName evidence="3">Uncharacterized protein</fullName>
    </submittedName>
</protein>
<dbReference type="RefSeq" id="WP_025653165.1">
    <property type="nucleotide sequence ID" value="NZ_VZIZ01000039.1"/>
</dbReference>
<dbReference type="EMBL" id="VZIZ01000039">
    <property type="protein sequence ID" value="KAF0567660.1"/>
    <property type="molecule type" value="Genomic_DNA"/>
</dbReference>
<keyword evidence="2" id="KW-0732">Signal</keyword>
<gene>
    <name evidence="3" type="ORF">FQV37_1939</name>
</gene>
<feature type="compositionally biased region" description="Basic and acidic residues" evidence="1">
    <location>
        <begin position="76"/>
        <end position="97"/>
    </location>
</feature>
<reference evidence="3 4" key="1">
    <citation type="submission" date="2019-09" db="EMBL/GenBank/DDBJ databases">
        <title>Draft genome sequence of Psychrobacter nivimaris LAMA 639, in search for biotechnological relevant genes.</title>
        <authorList>
            <person name="Lima A.O.S."/>
            <person name="Staloch B.E.K."/>
            <person name="Freitas R.C."/>
            <person name="Niero H."/>
            <person name="Silva M.A.C."/>
        </authorList>
    </citation>
    <scope>NUCLEOTIDE SEQUENCE [LARGE SCALE GENOMIC DNA]</scope>
    <source>
        <strain evidence="3 4">LAMA 639</strain>
    </source>
</reference>
<keyword evidence="4" id="KW-1185">Reference proteome</keyword>
<sequence length="108" mass="12026">MKNYSSLKKAVLLSASMLIGVTAANAHTTNLSTSIIDSCDNVTKFAKNLDHNNANVSDAEMKSYIDARVACEVQHQDQHLQSEKDFVNKYGRDRDRSPQVILKDSIKN</sequence>
<dbReference type="Proteomes" id="UP000471465">
    <property type="component" value="Unassembled WGS sequence"/>
</dbReference>
<comment type="caution">
    <text evidence="3">The sequence shown here is derived from an EMBL/GenBank/DDBJ whole genome shotgun (WGS) entry which is preliminary data.</text>
</comment>
<accession>A0A6N7BYQ4</accession>
<feature type="region of interest" description="Disordered" evidence="1">
    <location>
        <begin position="76"/>
        <end position="108"/>
    </location>
</feature>
<evidence type="ECO:0000256" key="2">
    <source>
        <dbReference type="SAM" id="SignalP"/>
    </source>
</evidence>
<evidence type="ECO:0000313" key="3">
    <source>
        <dbReference type="EMBL" id="KAF0567660.1"/>
    </source>
</evidence>
<dbReference type="AlphaFoldDB" id="A0A6N7BYQ4"/>
<evidence type="ECO:0000313" key="4">
    <source>
        <dbReference type="Proteomes" id="UP000471465"/>
    </source>
</evidence>
<organism evidence="3 4">
    <name type="scientific">Psychrobacter nivimaris</name>
    <dbReference type="NCBI Taxonomy" id="281738"/>
    <lineage>
        <taxon>Bacteria</taxon>
        <taxon>Pseudomonadati</taxon>
        <taxon>Pseudomonadota</taxon>
        <taxon>Gammaproteobacteria</taxon>
        <taxon>Moraxellales</taxon>
        <taxon>Moraxellaceae</taxon>
        <taxon>Psychrobacter</taxon>
    </lineage>
</organism>
<feature type="chain" id="PRO_5027045293" evidence="2">
    <location>
        <begin position="27"/>
        <end position="108"/>
    </location>
</feature>
<feature type="signal peptide" evidence="2">
    <location>
        <begin position="1"/>
        <end position="26"/>
    </location>
</feature>
<name>A0A6N7BYQ4_9GAMM</name>
<proteinExistence type="predicted"/>